<evidence type="ECO:0000313" key="3">
    <source>
        <dbReference type="Proteomes" id="UP000037460"/>
    </source>
</evidence>
<dbReference type="EMBL" id="JWZX01002308">
    <property type="protein sequence ID" value="KOO30027.1"/>
    <property type="molecule type" value="Genomic_DNA"/>
</dbReference>
<dbReference type="InterPro" id="IPR016181">
    <property type="entry name" value="Acyl_CoA_acyltransferase"/>
</dbReference>
<sequence length="272" mass="28749">MLAPHMLSFASGGCETGGAEATRLLAASFADLDASVLELTGHYKDASRLVLMHETSVVAAAVVHVHVEHGAIEVPIFAAAKAWRRQGYGTTLLALLRAFGRQLSLATLIVSATDESRAFWLKRGLHTVHFCKPAEKGAVRALGRAGLLRCFANSHLMATSLALDDGAVPGGGAEAEAGGSSAANARWFELIESLERLGAEPASGLPARRAAAALGYAAHEELPSGFDWVDYGRLEAFYAGEECGWGLRCTRAISDGTFVVEVRSPLMTADDR</sequence>
<feature type="domain" description="N-acetyltransferase" evidence="1">
    <location>
        <begin position="4"/>
        <end position="153"/>
    </location>
</feature>
<dbReference type="SUPFAM" id="SSF55729">
    <property type="entry name" value="Acyl-CoA N-acyltransferases (Nat)"/>
    <property type="match status" value="1"/>
</dbReference>
<keyword evidence="3" id="KW-1185">Reference proteome</keyword>
<reference evidence="3" key="1">
    <citation type="journal article" date="2015" name="PLoS Genet.">
        <title>Genome Sequence and Transcriptome Analyses of Chrysochromulina tobin: Metabolic Tools for Enhanced Algal Fitness in the Prominent Order Prymnesiales (Haptophyceae).</title>
        <authorList>
            <person name="Hovde B.T."/>
            <person name="Deodato C.R."/>
            <person name="Hunsperger H.M."/>
            <person name="Ryken S.A."/>
            <person name="Yost W."/>
            <person name="Jha R.K."/>
            <person name="Patterson J."/>
            <person name="Monnat R.J. Jr."/>
            <person name="Barlow S.B."/>
            <person name="Starkenburg S.R."/>
            <person name="Cattolico R.A."/>
        </authorList>
    </citation>
    <scope>NUCLEOTIDE SEQUENCE</scope>
    <source>
        <strain evidence="3">CCMP291</strain>
    </source>
</reference>
<protein>
    <recommendedName>
        <fullName evidence="1">N-acetyltransferase domain-containing protein</fullName>
    </recommendedName>
</protein>
<dbReference type="InterPro" id="IPR056511">
    <property type="entry name" value="IDM1_C"/>
</dbReference>
<dbReference type="Pfam" id="PF23209">
    <property type="entry name" value="IDM1_C"/>
    <property type="match status" value="1"/>
</dbReference>
<comment type="caution">
    <text evidence="2">The sequence shown here is derived from an EMBL/GenBank/DDBJ whole genome shotgun (WGS) entry which is preliminary data.</text>
</comment>
<dbReference type="Proteomes" id="UP000037460">
    <property type="component" value="Unassembled WGS sequence"/>
</dbReference>
<accession>A0A0M0JUM2</accession>
<dbReference type="InterPro" id="IPR000182">
    <property type="entry name" value="GNAT_dom"/>
</dbReference>
<evidence type="ECO:0000259" key="1">
    <source>
        <dbReference type="PROSITE" id="PS51186"/>
    </source>
</evidence>
<evidence type="ECO:0000313" key="2">
    <source>
        <dbReference type="EMBL" id="KOO30027.1"/>
    </source>
</evidence>
<dbReference type="GO" id="GO:0016747">
    <property type="term" value="F:acyltransferase activity, transferring groups other than amino-acyl groups"/>
    <property type="evidence" value="ECO:0007669"/>
    <property type="project" value="InterPro"/>
</dbReference>
<organism evidence="2 3">
    <name type="scientific">Chrysochromulina tobinii</name>
    <dbReference type="NCBI Taxonomy" id="1460289"/>
    <lineage>
        <taxon>Eukaryota</taxon>
        <taxon>Haptista</taxon>
        <taxon>Haptophyta</taxon>
        <taxon>Prymnesiophyceae</taxon>
        <taxon>Prymnesiales</taxon>
        <taxon>Chrysochromulinaceae</taxon>
        <taxon>Chrysochromulina</taxon>
    </lineage>
</organism>
<dbReference type="Gene3D" id="3.40.630.30">
    <property type="match status" value="1"/>
</dbReference>
<dbReference type="AlphaFoldDB" id="A0A0M0JUM2"/>
<name>A0A0M0JUM2_9EUKA</name>
<dbReference type="PROSITE" id="PS51186">
    <property type="entry name" value="GNAT"/>
    <property type="match status" value="1"/>
</dbReference>
<gene>
    <name evidence="2" type="ORF">Ctob_011322</name>
</gene>
<proteinExistence type="predicted"/>